<evidence type="ECO:0000313" key="3">
    <source>
        <dbReference type="Proteomes" id="UP001479290"/>
    </source>
</evidence>
<protein>
    <submittedName>
        <fullName evidence="2">Uncharacterized protein</fullName>
    </submittedName>
</protein>
<accession>A0AAW2ANL2</accession>
<gene>
    <name evidence="2" type="ORF">ABG768_023359</name>
</gene>
<feature type="region of interest" description="Disordered" evidence="1">
    <location>
        <begin position="40"/>
        <end position="60"/>
    </location>
</feature>
<feature type="non-terminal residue" evidence="2">
    <location>
        <position position="60"/>
    </location>
</feature>
<feature type="non-terminal residue" evidence="2">
    <location>
        <position position="1"/>
    </location>
</feature>
<sequence length="60" mass="6563">VLLCGRDKGASLRSVCWQLRAERVMTGCCLIQSEPSPATRALSAQHNTPQAHSLNTVRED</sequence>
<dbReference type="Proteomes" id="UP001479290">
    <property type="component" value="Unassembled WGS sequence"/>
</dbReference>
<reference evidence="2 3" key="1">
    <citation type="submission" date="2024-05" db="EMBL/GenBank/DDBJ databases">
        <title>A high-quality chromosomal-level genome assembly of Topmouth culter (Culter alburnus).</title>
        <authorList>
            <person name="Zhao H."/>
        </authorList>
    </citation>
    <scope>NUCLEOTIDE SEQUENCE [LARGE SCALE GENOMIC DNA]</scope>
    <source>
        <strain evidence="2">CATC2023</strain>
        <tissue evidence="2">Muscle</tissue>
    </source>
</reference>
<evidence type="ECO:0000313" key="2">
    <source>
        <dbReference type="EMBL" id="KAK9975306.1"/>
    </source>
</evidence>
<proteinExistence type="predicted"/>
<keyword evidence="3" id="KW-1185">Reference proteome</keyword>
<feature type="compositionally biased region" description="Polar residues" evidence="1">
    <location>
        <begin position="42"/>
        <end position="60"/>
    </location>
</feature>
<dbReference type="AlphaFoldDB" id="A0AAW2ANL2"/>
<name>A0AAW2ANL2_CULAL</name>
<dbReference type="EMBL" id="JAWDJR010000005">
    <property type="protein sequence ID" value="KAK9975306.1"/>
    <property type="molecule type" value="Genomic_DNA"/>
</dbReference>
<comment type="caution">
    <text evidence="2">The sequence shown here is derived from an EMBL/GenBank/DDBJ whole genome shotgun (WGS) entry which is preliminary data.</text>
</comment>
<evidence type="ECO:0000256" key="1">
    <source>
        <dbReference type="SAM" id="MobiDB-lite"/>
    </source>
</evidence>
<organism evidence="2 3">
    <name type="scientific">Culter alburnus</name>
    <name type="common">Topmouth culter</name>
    <dbReference type="NCBI Taxonomy" id="194366"/>
    <lineage>
        <taxon>Eukaryota</taxon>
        <taxon>Metazoa</taxon>
        <taxon>Chordata</taxon>
        <taxon>Craniata</taxon>
        <taxon>Vertebrata</taxon>
        <taxon>Euteleostomi</taxon>
        <taxon>Actinopterygii</taxon>
        <taxon>Neopterygii</taxon>
        <taxon>Teleostei</taxon>
        <taxon>Ostariophysi</taxon>
        <taxon>Cypriniformes</taxon>
        <taxon>Xenocyprididae</taxon>
        <taxon>Xenocypridinae</taxon>
        <taxon>Culter</taxon>
    </lineage>
</organism>